<evidence type="ECO:0000313" key="2">
    <source>
        <dbReference type="Proteomes" id="UP000001572"/>
    </source>
</evidence>
<name>A6TME7_ALKMQ</name>
<keyword evidence="2" id="KW-1185">Reference proteome</keyword>
<reference evidence="2" key="1">
    <citation type="journal article" date="2016" name="Genome Announc.">
        <title>Complete genome sequence of Alkaliphilus metalliredigens strain QYMF, an alkaliphilic and metal-reducing bacterium isolated from borax-contaminated leachate ponds.</title>
        <authorList>
            <person name="Hwang C."/>
            <person name="Copeland A."/>
            <person name="Lucas S."/>
            <person name="Lapidus A."/>
            <person name="Barry K."/>
            <person name="Detter J.C."/>
            <person name="Glavina Del Rio T."/>
            <person name="Hammon N."/>
            <person name="Israni S."/>
            <person name="Dalin E."/>
            <person name="Tice H."/>
            <person name="Pitluck S."/>
            <person name="Chertkov O."/>
            <person name="Brettin T."/>
            <person name="Bruce D."/>
            <person name="Han C."/>
            <person name="Schmutz J."/>
            <person name="Larimer F."/>
            <person name="Land M.L."/>
            <person name="Hauser L."/>
            <person name="Kyrpides N."/>
            <person name="Mikhailova N."/>
            <person name="Ye Q."/>
            <person name="Zhou J."/>
            <person name="Richardson P."/>
            <person name="Fields M.W."/>
        </authorList>
    </citation>
    <scope>NUCLEOTIDE SEQUENCE [LARGE SCALE GENOMIC DNA]</scope>
    <source>
        <strain evidence="2">QYMF</strain>
    </source>
</reference>
<organism evidence="1 2">
    <name type="scientific">Alkaliphilus metalliredigens (strain QYMF)</name>
    <dbReference type="NCBI Taxonomy" id="293826"/>
    <lineage>
        <taxon>Bacteria</taxon>
        <taxon>Bacillati</taxon>
        <taxon>Bacillota</taxon>
        <taxon>Clostridia</taxon>
        <taxon>Peptostreptococcales</taxon>
        <taxon>Natronincolaceae</taxon>
        <taxon>Alkaliphilus</taxon>
    </lineage>
</organism>
<dbReference type="GO" id="GO:0019634">
    <property type="term" value="P:organic phosphonate metabolic process"/>
    <property type="evidence" value="ECO:0007669"/>
    <property type="project" value="InterPro"/>
</dbReference>
<accession>A6TME7</accession>
<sequence length="401" mass="45813">MAYVAVKGGTKAIEASIEALTYERLKNQDTIEIQSILSGMRVFIDQVMSESSIYSKELAAIAIKQTEGNLEEAVFLLRAYRSTLSRTHYTKAVESKDMLIERRISASFKDIPGGQILGATCDYTHRLLDFNLMNESREDTKAWLVEYAKKLKKQKESVPDIKEERNQGHIPIKINEKPLEFKDPLRDMSKVISILRKENLLRDFKESMEEPKDITKENIEFPTKRSERLQILTRGQTGAVTSLGYAAIRGYGATHPTVGELRVGKLPLYIGNPIENGENQVIEDDFYIGEIKVTEVESLFPRNIKRPNGKNEIEFDVGYGICYGQNESKAIAMSVLDNCLEMKNKEFPTYDEEFVLYHIDSVESTGFISHLKLPHYVTFQSKLEQARKTRKKDVKNHDNLL</sequence>
<dbReference type="HOGENOM" id="CLU_063686_0_0_9"/>
<dbReference type="AlphaFoldDB" id="A6TME7"/>
<dbReference type="Pfam" id="PF05861">
    <property type="entry name" value="PhnI"/>
    <property type="match status" value="1"/>
</dbReference>
<dbReference type="Proteomes" id="UP000001572">
    <property type="component" value="Chromosome"/>
</dbReference>
<evidence type="ECO:0000313" key="1">
    <source>
        <dbReference type="EMBL" id="ABR47365.1"/>
    </source>
</evidence>
<dbReference type="InterPro" id="IPR008773">
    <property type="entry name" value="PhnI"/>
</dbReference>
<dbReference type="eggNOG" id="COG3626">
    <property type="taxonomic scope" value="Bacteria"/>
</dbReference>
<dbReference type="RefSeq" id="WP_012062406.1">
    <property type="nucleotide sequence ID" value="NC_009633.1"/>
</dbReference>
<dbReference type="OrthoDB" id="9790536at2"/>
<protein>
    <submittedName>
        <fullName evidence="1">Phosphonate metabolism</fullName>
    </submittedName>
</protein>
<proteinExistence type="predicted"/>
<dbReference type="EMBL" id="CP000724">
    <property type="protein sequence ID" value="ABR47365.1"/>
    <property type="molecule type" value="Genomic_DNA"/>
</dbReference>
<dbReference type="KEGG" id="amt:Amet_1154"/>
<dbReference type="PIRSF" id="PIRSF007313">
    <property type="entry name" value="PhnI"/>
    <property type="match status" value="1"/>
</dbReference>
<gene>
    <name evidence="1" type="ordered locus">Amet_1154</name>
</gene>
<dbReference type="STRING" id="293826.Amet_1154"/>